<dbReference type="SUPFAM" id="SSF53098">
    <property type="entry name" value="Ribonuclease H-like"/>
    <property type="match status" value="1"/>
</dbReference>
<gene>
    <name evidence="1" type="ORF">niasHT_018778</name>
</gene>
<reference evidence="1 2" key="1">
    <citation type="submission" date="2024-10" db="EMBL/GenBank/DDBJ databases">
        <authorList>
            <person name="Kim D."/>
        </authorList>
    </citation>
    <scope>NUCLEOTIDE SEQUENCE [LARGE SCALE GENOMIC DNA]</scope>
    <source>
        <strain evidence="1">BH-2024</strain>
    </source>
</reference>
<evidence type="ECO:0000313" key="1">
    <source>
        <dbReference type="EMBL" id="KAL3108070.1"/>
    </source>
</evidence>
<evidence type="ECO:0008006" key="3">
    <source>
        <dbReference type="Google" id="ProtNLM"/>
    </source>
</evidence>
<evidence type="ECO:0000313" key="2">
    <source>
        <dbReference type="Proteomes" id="UP001620626"/>
    </source>
</evidence>
<name>A0ABD2KZR8_9BILA</name>
<dbReference type="PANTHER" id="PTHR32344">
    <property type="entry name" value="U1-TYPE DOMAIN-CONTAINING PROTEIN"/>
    <property type="match status" value="1"/>
</dbReference>
<dbReference type="PANTHER" id="PTHR32344:SF1">
    <property type="entry name" value="U1-TYPE DOMAIN-CONTAINING PROTEIN"/>
    <property type="match status" value="1"/>
</dbReference>
<comment type="caution">
    <text evidence="1">The sequence shown here is derived from an EMBL/GenBank/DDBJ whole genome shotgun (WGS) entry which is preliminary data.</text>
</comment>
<proteinExistence type="predicted"/>
<organism evidence="1 2">
    <name type="scientific">Heterodera trifolii</name>
    <dbReference type="NCBI Taxonomy" id="157864"/>
    <lineage>
        <taxon>Eukaryota</taxon>
        <taxon>Metazoa</taxon>
        <taxon>Ecdysozoa</taxon>
        <taxon>Nematoda</taxon>
        <taxon>Chromadorea</taxon>
        <taxon>Rhabditida</taxon>
        <taxon>Tylenchina</taxon>
        <taxon>Tylenchomorpha</taxon>
        <taxon>Tylenchoidea</taxon>
        <taxon>Heteroderidae</taxon>
        <taxon>Heteroderinae</taxon>
        <taxon>Heterodera</taxon>
    </lineage>
</organism>
<sequence length="1144" mass="132127">MNRRWLCSDVWMDILPSFDLAQLGLKMALLSPRFDVLVDAHFDGKSELTIWRSIVIRKDKAGPRPKLSKWTNGCKFADFPLPDRPLPNKICFKNLQIEYIDHSVIEFLRSNKQIWNRTGTKLDLDLYSSLTDDIHPIWDVLASEIWPLFLTKIRHFCFRNAIHLDNLRRLISPTFLTDSIQLNSIDSGALFPDGIADDGPNATAGEALAKWVHTPSKNGQPNELRCNDFLSPPNLEWVNDFKETFRRATTSVSYQIQLYFLVEPTPNEQFELVNERTKEKLTLIVTLKHSKEYNGSVYNWLLQRCPIGETATAPIKWENRENSGANLNYISFDLRHANYLCANLNKIRFELWRGNHRIGYYCNLLLPVRPMPPKKTKAAWLRDWITRIEGNDIYTTDGRVVFCEACQQQAPSDQFYQLHQHNQTAKHLKNAQRLKEKQNRQKQQFLPTTSTNIPDKFTFDLCSAMISANIPFNKIENNNFRGFLEKNCGRNVPTGKTLHNYLERCFYQKMSEIKQELDGCFYWCSVDETTDKAGRFIANLLLGILDGRKWHAPKLVSVKALDKVNSGSIARFVFYPNLLSVTCLAHGLHRIAEKIRDQFPNVDRLIAKTKAVFVKAPYRIKTFRDKMPDLPLPPKPVLTRWGTWMCAAAYYWKYFQSIKAVVDTFDPNDAACIEDCQECFTDSVWQDLAYIESNFGRLSQAITKLETQGLTIQEALEIFAGVQNEMDNANGEKAERIREKFAFIVSNNAGLQTISQFCQILSGKNTQCDVPPNLVPFYKFAPLTSVDVERSFSIYKWLCSDVWMDILPSFDHVQLGLKMALVSDRFDVLVDAHFDGKSELTIWSHIRIRKDIGPKAKLYANGTFVEFPLPDRPLPNKIRFHFLQIDYIDHSVLTFLRSNKQIWDRNGTKLQLSIDDENTEDSQPIWDVFAREIWPIFEKSIRHLGFNNGDQLDNFRRRTSPTILTDLDQLNTINSGFLLPDGIADFDVLNPTAGQVLAKWLHTPSKNGQPKQLHRNGVLCLANLEWVNSFKETFLHATTSVSYKIQLYFYATTMPIEQFELMNERTKEKLTLKVSIEYNDSVYNWLLRRCPIGETATVPEVKWRDSVNLSANLNNITFDLWRFDRSIGQLSPPAKEEKEEDEAD</sequence>
<dbReference type="InterPro" id="IPR033375">
    <property type="entry name" value="Cggbp1"/>
</dbReference>
<dbReference type="EMBL" id="JBICBT010000598">
    <property type="protein sequence ID" value="KAL3108070.1"/>
    <property type="molecule type" value="Genomic_DNA"/>
</dbReference>
<accession>A0ABD2KZR8</accession>
<protein>
    <recommendedName>
        <fullName evidence="3">DUF659 domain-containing protein</fullName>
    </recommendedName>
</protein>
<dbReference type="InterPro" id="IPR012337">
    <property type="entry name" value="RNaseH-like_sf"/>
</dbReference>
<dbReference type="Proteomes" id="UP001620626">
    <property type="component" value="Unassembled WGS sequence"/>
</dbReference>
<keyword evidence="2" id="KW-1185">Reference proteome</keyword>
<dbReference type="AlphaFoldDB" id="A0ABD2KZR8"/>